<dbReference type="AlphaFoldDB" id="A0A4C1UZW6"/>
<keyword evidence="2" id="KW-1185">Reference proteome</keyword>
<evidence type="ECO:0000313" key="2">
    <source>
        <dbReference type="Proteomes" id="UP000299102"/>
    </source>
</evidence>
<comment type="caution">
    <text evidence="1">The sequence shown here is derived from an EMBL/GenBank/DDBJ whole genome shotgun (WGS) entry which is preliminary data.</text>
</comment>
<gene>
    <name evidence="1" type="ORF">EVAR_21054_1</name>
</gene>
<name>A0A4C1UZW6_EUMVA</name>
<proteinExistence type="predicted"/>
<accession>A0A4C1UZW6</accession>
<sequence>MASPPAAPFGSIDATHSNPAASSVFIPFFVFKLPFMLSPIIKYSAALSLPYAVASANTQHLRSRSFNVLSRHYSHSHKLTSIWCPVLMFVRPGRLLVTSRQSRAQQCLYPIGESKLRIPLMPPINARATLSPHGATNDGFICFEVLLGGKCRLWFQLLVSTLAKRLPVLSRAMLMLPLLPSSDGRHGE</sequence>
<organism evidence="1 2">
    <name type="scientific">Eumeta variegata</name>
    <name type="common">Bagworm moth</name>
    <name type="synonym">Eumeta japonica</name>
    <dbReference type="NCBI Taxonomy" id="151549"/>
    <lineage>
        <taxon>Eukaryota</taxon>
        <taxon>Metazoa</taxon>
        <taxon>Ecdysozoa</taxon>
        <taxon>Arthropoda</taxon>
        <taxon>Hexapoda</taxon>
        <taxon>Insecta</taxon>
        <taxon>Pterygota</taxon>
        <taxon>Neoptera</taxon>
        <taxon>Endopterygota</taxon>
        <taxon>Lepidoptera</taxon>
        <taxon>Glossata</taxon>
        <taxon>Ditrysia</taxon>
        <taxon>Tineoidea</taxon>
        <taxon>Psychidae</taxon>
        <taxon>Oiketicinae</taxon>
        <taxon>Eumeta</taxon>
    </lineage>
</organism>
<reference evidence="1 2" key="1">
    <citation type="journal article" date="2019" name="Commun. Biol.">
        <title>The bagworm genome reveals a unique fibroin gene that provides high tensile strength.</title>
        <authorList>
            <person name="Kono N."/>
            <person name="Nakamura H."/>
            <person name="Ohtoshi R."/>
            <person name="Tomita M."/>
            <person name="Numata K."/>
            <person name="Arakawa K."/>
        </authorList>
    </citation>
    <scope>NUCLEOTIDE SEQUENCE [LARGE SCALE GENOMIC DNA]</scope>
</reference>
<dbReference type="EMBL" id="BGZK01000254">
    <property type="protein sequence ID" value="GBP32021.1"/>
    <property type="molecule type" value="Genomic_DNA"/>
</dbReference>
<protein>
    <submittedName>
        <fullName evidence="1">Uncharacterized protein</fullName>
    </submittedName>
</protein>
<dbReference type="Proteomes" id="UP000299102">
    <property type="component" value="Unassembled WGS sequence"/>
</dbReference>
<evidence type="ECO:0000313" key="1">
    <source>
        <dbReference type="EMBL" id="GBP32021.1"/>
    </source>
</evidence>